<organism evidence="1 2">
    <name type="scientific">Caldovatus sediminis</name>
    <dbReference type="NCBI Taxonomy" id="2041189"/>
    <lineage>
        <taxon>Bacteria</taxon>
        <taxon>Pseudomonadati</taxon>
        <taxon>Pseudomonadota</taxon>
        <taxon>Alphaproteobacteria</taxon>
        <taxon>Acetobacterales</taxon>
        <taxon>Roseomonadaceae</taxon>
        <taxon>Caldovatus</taxon>
    </lineage>
</organism>
<accession>A0A8J3ECA3</accession>
<dbReference type="RefSeq" id="WP_188902628.1">
    <property type="nucleotide sequence ID" value="NZ_BMKS01000013.1"/>
</dbReference>
<protein>
    <submittedName>
        <fullName evidence="1">Uncharacterized protein</fullName>
    </submittedName>
</protein>
<gene>
    <name evidence="1" type="ORF">GCM10010964_35160</name>
</gene>
<name>A0A8J3ECA3_9PROT</name>
<proteinExistence type="predicted"/>
<keyword evidence="2" id="KW-1185">Reference proteome</keyword>
<evidence type="ECO:0000313" key="2">
    <source>
        <dbReference type="Proteomes" id="UP000597507"/>
    </source>
</evidence>
<reference evidence="1 2" key="1">
    <citation type="journal article" date="2014" name="Int. J. Syst. Evol. Microbiol.">
        <title>Complete genome sequence of Corynebacterium casei LMG S-19264T (=DSM 44701T), isolated from a smear-ripened cheese.</title>
        <authorList>
            <consortium name="US DOE Joint Genome Institute (JGI-PGF)"/>
            <person name="Walter F."/>
            <person name="Albersmeier A."/>
            <person name="Kalinowski J."/>
            <person name="Ruckert C."/>
        </authorList>
    </citation>
    <scope>NUCLEOTIDE SEQUENCE [LARGE SCALE GENOMIC DNA]</scope>
    <source>
        <strain evidence="1 2">CGMCC 1.16330</strain>
    </source>
</reference>
<sequence length="108" mass="11827">MPSAADATASRPAGRRVLARVLDAGRSACEAGEVEVAERLLQLAGRLLEDRPDPVIAEPARRRGRPPRHDLSIWQEDAEAFIALCGAVWQLRRARSHPYERAAPGLPD</sequence>
<evidence type="ECO:0000313" key="1">
    <source>
        <dbReference type="EMBL" id="GGG44745.1"/>
    </source>
</evidence>
<dbReference type="AlphaFoldDB" id="A0A8J3ECA3"/>
<dbReference type="Proteomes" id="UP000597507">
    <property type="component" value="Unassembled WGS sequence"/>
</dbReference>
<comment type="caution">
    <text evidence="1">The sequence shown here is derived from an EMBL/GenBank/DDBJ whole genome shotgun (WGS) entry which is preliminary data.</text>
</comment>
<dbReference type="EMBL" id="BMKS01000013">
    <property type="protein sequence ID" value="GGG44745.1"/>
    <property type="molecule type" value="Genomic_DNA"/>
</dbReference>